<evidence type="ECO:0000256" key="1">
    <source>
        <dbReference type="SAM" id="MobiDB-lite"/>
    </source>
</evidence>
<feature type="region of interest" description="Disordered" evidence="1">
    <location>
        <begin position="1"/>
        <end position="20"/>
    </location>
</feature>
<gene>
    <name evidence="2" type="ORF">GXW78_00445</name>
</gene>
<dbReference type="Gene3D" id="3.10.450.50">
    <property type="match status" value="1"/>
</dbReference>
<feature type="compositionally biased region" description="Acidic residues" evidence="1">
    <location>
        <begin position="10"/>
        <end position="19"/>
    </location>
</feature>
<dbReference type="InterPro" id="IPR032710">
    <property type="entry name" value="NTF2-like_dom_sf"/>
</dbReference>
<accession>A0ABS5EAS0</accession>
<reference evidence="3" key="1">
    <citation type="journal article" date="2021" name="Syst. Appl. Microbiol.">
        <title>Roseomonas hellenica sp. nov., isolated from roots of wild-growing Alkanna tinctoria.</title>
        <authorList>
            <person name="Rat A."/>
            <person name="Naranjo H.D."/>
            <person name="Lebbe L."/>
            <person name="Cnockaert M."/>
            <person name="Krigas N."/>
            <person name="Grigoriadou K."/>
            <person name="Maloupa E."/>
            <person name="Willems A."/>
        </authorList>
    </citation>
    <scope>NUCLEOTIDE SEQUENCE [LARGE SCALE GENOMIC DNA]</scope>
    <source>
        <strain evidence="3">LMG 31159</strain>
    </source>
</reference>
<protein>
    <submittedName>
        <fullName evidence="2">Ester cyclase</fullName>
    </submittedName>
</protein>
<organism evidence="2 3">
    <name type="scientific">Neoroseomonas terrae</name>
    <dbReference type="NCBI Taxonomy" id="424799"/>
    <lineage>
        <taxon>Bacteria</taxon>
        <taxon>Pseudomonadati</taxon>
        <taxon>Pseudomonadota</taxon>
        <taxon>Alphaproteobacteria</taxon>
        <taxon>Acetobacterales</taxon>
        <taxon>Acetobacteraceae</taxon>
        <taxon>Neoroseomonas</taxon>
    </lineage>
</organism>
<dbReference type="RefSeq" id="WP_211865053.1">
    <property type="nucleotide sequence ID" value="NZ_JAAEDI010000001.1"/>
</dbReference>
<sequence>MGGCGALDDPCGEEPEGDSSGEVREDWLILVRNFIDSVWNHEWSEEENLKFNQQVGAGDRFYVPAGIKTALAEFCTPTVVRHRRDASGKAIRADGPDDYPNCVNRVHEVVQDLRLLVDDLTVCDEDVIALITMTGRDRRADGRLDMPGAFGKPTPTELRFTVPITTAYRIVDGRIAEDWLITRGTPTYTR</sequence>
<dbReference type="Proteomes" id="UP000698752">
    <property type="component" value="Unassembled WGS sequence"/>
</dbReference>
<comment type="caution">
    <text evidence="2">The sequence shown here is derived from an EMBL/GenBank/DDBJ whole genome shotgun (WGS) entry which is preliminary data.</text>
</comment>
<keyword evidence="3" id="KW-1185">Reference proteome</keyword>
<name>A0ABS5EAS0_9PROT</name>
<dbReference type="EMBL" id="JAAEDI010000001">
    <property type="protein sequence ID" value="MBR0648115.1"/>
    <property type="molecule type" value="Genomic_DNA"/>
</dbReference>
<proteinExistence type="predicted"/>
<dbReference type="InterPro" id="IPR009959">
    <property type="entry name" value="Cyclase_SnoaL-like"/>
</dbReference>
<dbReference type="Pfam" id="PF07366">
    <property type="entry name" value="SnoaL"/>
    <property type="match status" value="1"/>
</dbReference>
<evidence type="ECO:0000313" key="3">
    <source>
        <dbReference type="Proteomes" id="UP000698752"/>
    </source>
</evidence>
<evidence type="ECO:0000313" key="2">
    <source>
        <dbReference type="EMBL" id="MBR0648115.1"/>
    </source>
</evidence>
<dbReference type="SUPFAM" id="SSF54427">
    <property type="entry name" value="NTF2-like"/>
    <property type="match status" value="1"/>
</dbReference>